<organism evidence="2">
    <name type="scientific">Siphoviridae sp. ctXOZ1</name>
    <dbReference type="NCBI Taxonomy" id="2823585"/>
    <lineage>
        <taxon>Viruses</taxon>
        <taxon>Duplodnaviria</taxon>
        <taxon>Heunggongvirae</taxon>
        <taxon>Uroviricota</taxon>
        <taxon>Caudoviricetes</taxon>
    </lineage>
</organism>
<name>A0A8S5LB50_9CAUD</name>
<evidence type="ECO:0000313" key="2">
    <source>
        <dbReference type="EMBL" id="DAD67221.1"/>
    </source>
</evidence>
<accession>A0A8S5LB50</accession>
<proteinExistence type="predicted"/>
<dbReference type="EMBL" id="BK014672">
    <property type="protein sequence ID" value="DAD67221.1"/>
    <property type="molecule type" value="Genomic_DNA"/>
</dbReference>
<feature type="region of interest" description="Disordered" evidence="1">
    <location>
        <begin position="167"/>
        <end position="186"/>
    </location>
</feature>
<protein>
    <submittedName>
        <fullName evidence="2">Uncharacterized protein</fullName>
    </submittedName>
</protein>
<evidence type="ECO:0000256" key="1">
    <source>
        <dbReference type="SAM" id="MobiDB-lite"/>
    </source>
</evidence>
<reference evidence="2" key="1">
    <citation type="journal article" date="2021" name="Proc. Natl. Acad. Sci. U.S.A.">
        <title>A Catalog of Tens of Thousands of Viruses from Human Metagenomes Reveals Hidden Associations with Chronic Diseases.</title>
        <authorList>
            <person name="Tisza M.J."/>
            <person name="Buck C.B."/>
        </authorList>
    </citation>
    <scope>NUCLEOTIDE SEQUENCE</scope>
    <source>
        <strain evidence="2">CtXOZ1</strain>
    </source>
</reference>
<sequence>MTETIDLDKLVRDVRQTLSYCAKVTSRKWVGLLSQEEIESVVLEWLVSNPSAQRALLERSPAEVKKLLFFRCRLSCSQERIDFDQFSGNWWYSVDEVKILAQAWPRNGITSIEEKVDLEQAFHRLRPASQDALWELVIDGTPQDANQRRRANRALNNLANMMNASRNSRVAAHLDKGGRTGSHPIS</sequence>